<dbReference type="PANTHER" id="PTHR37690">
    <property type="entry name" value="CHORISMATE DEHYDRATASE"/>
    <property type="match status" value="1"/>
</dbReference>
<dbReference type="OrthoDB" id="9810112at2"/>
<dbReference type="AlphaFoldDB" id="M5PNY4"/>
<dbReference type="UniPathway" id="UPA00079"/>
<gene>
    <name evidence="4" type="primary">mqnA</name>
    <name evidence="5" type="ORF">PCS_03616</name>
</gene>
<evidence type="ECO:0000256" key="1">
    <source>
        <dbReference type="ARBA" id="ARBA00004863"/>
    </source>
</evidence>
<comment type="catalytic activity">
    <reaction evidence="4">
        <text>chorismate = 3-[(1-carboxyvinyl)-oxy]benzoate + H2O</text>
        <dbReference type="Rhea" id="RHEA:40051"/>
        <dbReference type="ChEBI" id="CHEBI:15377"/>
        <dbReference type="ChEBI" id="CHEBI:29748"/>
        <dbReference type="ChEBI" id="CHEBI:76981"/>
        <dbReference type="EC" id="4.2.1.151"/>
    </reaction>
</comment>
<dbReference type="EC" id="4.2.1.151" evidence="4"/>
<proteinExistence type="inferred from homology"/>
<dbReference type="EMBL" id="AOSV01000043">
    <property type="protein sequence ID" value="EMG35639.1"/>
    <property type="molecule type" value="Genomic_DNA"/>
</dbReference>
<keyword evidence="2 4" id="KW-0474">Menaquinone biosynthesis</keyword>
<dbReference type="Gene3D" id="3.40.190.10">
    <property type="entry name" value="Periplasmic binding protein-like II"/>
    <property type="match status" value="2"/>
</dbReference>
<dbReference type="SUPFAM" id="SSF53850">
    <property type="entry name" value="Periplasmic binding protein-like II"/>
    <property type="match status" value="1"/>
</dbReference>
<dbReference type="RefSeq" id="WP_005989834.1">
    <property type="nucleotide sequence ID" value="NZ_AOSV01000043.1"/>
</dbReference>
<comment type="pathway">
    <text evidence="1 4">Quinol/quinone metabolism; menaquinone biosynthesis.</text>
</comment>
<dbReference type="CDD" id="cd13634">
    <property type="entry name" value="PBP2_Sco4506"/>
    <property type="match status" value="1"/>
</dbReference>
<dbReference type="InterPro" id="IPR030868">
    <property type="entry name" value="MqnA"/>
</dbReference>
<dbReference type="HAMAP" id="MF_00995">
    <property type="entry name" value="MqnA"/>
    <property type="match status" value="1"/>
</dbReference>
<comment type="function">
    <text evidence="4">Catalyzes the dehydration of chorismate into 3-[(1-carboxyvinyl)oxy]benzoate, a step in the biosynthesis of menaquinone (MK, vitamin K2).</text>
</comment>
<protein>
    <recommendedName>
        <fullName evidence="4">Chorismate dehydratase</fullName>
        <ecNumber evidence="4">4.2.1.151</ecNumber>
    </recommendedName>
    <alternativeName>
        <fullName evidence="4">Menaquinone biosynthetic enzyme MqnA</fullName>
    </alternativeName>
</protein>
<dbReference type="GO" id="GO:0016836">
    <property type="term" value="F:hydro-lyase activity"/>
    <property type="evidence" value="ECO:0007669"/>
    <property type="project" value="UniProtKB-UniRule"/>
</dbReference>
<reference evidence="5 6" key="1">
    <citation type="journal article" date="2013" name="Genome Announc.">
        <title>Draft Genome Sequence for Desulfovibrio africanus Strain PCS.</title>
        <authorList>
            <person name="Brown S.D."/>
            <person name="Utturkar S.M."/>
            <person name="Arkin A.P."/>
            <person name="Deutschbauer A.M."/>
            <person name="Elias D.A."/>
            <person name="Hazen T.C."/>
            <person name="Chakraborty R."/>
        </authorList>
    </citation>
    <scope>NUCLEOTIDE SEQUENCE [LARGE SCALE GENOMIC DNA]</scope>
    <source>
        <strain evidence="5 6">PCS</strain>
    </source>
</reference>
<accession>M5PNY4</accession>
<dbReference type="Proteomes" id="UP000011922">
    <property type="component" value="Unassembled WGS sequence"/>
</dbReference>
<evidence type="ECO:0000313" key="6">
    <source>
        <dbReference type="Proteomes" id="UP000011922"/>
    </source>
</evidence>
<dbReference type="InterPro" id="IPR003773">
    <property type="entry name" value="Menaquinone_biosynth"/>
</dbReference>
<dbReference type="Pfam" id="PF02621">
    <property type="entry name" value="VitK2_biosynth"/>
    <property type="match status" value="1"/>
</dbReference>
<evidence type="ECO:0000256" key="2">
    <source>
        <dbReference type="ARBA" id="ARBA00022428"/>
    </source>
</evidence>
<sequence>MTRRETPAPVRLGRIGYLNVLPIYHPLETKAVDNDFVVESGPPARLNTIMEAGGLDLSACSSIEYARRPERYLLVPDLAIGSCGPVQSVLLLSRVPLDRASKILVSAQTHTSAALLRLMLATRFGLRPAFETGDIRSRLAAGEPPQAFLAIGDEALRLRRLPDYPYALDLGSEWNAWTGLPFIFGVWIVRREAAAQLGPRMDQAVRTLLAAKAHGAARLPDYALLGEAQGILDAPSLRSYFRGLVYDLGPEEQEGLRAFYAKLAEAGAIPAAPRLEFYQLRDVVAA</sequence>
<dbReference type="PANTHER" id="PTHR37690:SF1">
    <property type="entry name" value="CHORISMATE DEHYDRATASE"/>
    <property type="match status" value="1"/>
</dbReference>
<comment type="similarity">
    <text evidence="4">Belongs to the MqnA/MqnD family. MqnA subfamily.</text>
</comment>
<evidence type="ECO:0000313" key="5">
    <source>
        <dbReference type="EMBL" id="EMG35639.1"/>
    </source>
</evidence>
<dbReference type="GO" id="GO:0009234">
    <property type="term" value="P:menaquinone biosynthetic process"/>
    <property type="evidence" value="ECO:0007669"/>
    <property type="project" value="UniProtKB-UniRule"/>
</dbReference>
<evidence type="ECO:0000256" key="3">
    <source>
        <dbReference type="ARBA" id="ARBA00023239"/>
    </source>
</evidence>
<keyword evidence="3 4" id="KW-0456">Lyase</keyword>
<organism evidence="5 6">
    <name type="scientific">Desulfocurvibacter africanus PCS</name>
    <dbReference type="NCBI Taxonomy" id="1262666"/>
    <lineage>
        <taxon>Bacteria</taxon>
        <taxon>Pseudomonadati</taxon>
        <taxon>Thermodesulfobacteriota</taxon>
        <taxon>Desulfovibrionia</taxon>
        <taxon>Desulfovibrionales</taxon>
        <taxon>Desulfovibrionaceae</taxon>
        <taxon>Desulfocurvibacter</taxon>
    </lineage>
</organism>
<comment type="caution">
    <text evidence="5">The sequence shown here is derived from an EMBL/GenBank/DDBJ whole genome shotgun (WGS) entry which is preliminary data.</text>
</comment>
<name>M5PNY4_DESAF</name>
<dbReference type="PATRIC" id="fig|1262666.3.peg.3676"/>
<evidence type="ECO:0000256" key="4">
    <source>
        <dbReference type="HAMAP-Rule" id="MF_00995"/>
    </source>
</evidence>